<feature type="compositionally biased region" description="Basic and acidic residues" evidence="1">
    <location>
        <begin position="1"/>
        <end position="14"/>
    </location>
</feature>
<evidence type="ECO:0000256" key="1">
    <source>
        <dbReference type="SAM" id="MobiDB-lite"/>
    </source>
</evidence>
<accession>A0AAE1BCU1</accession>
<name>A0AAE1BCU1_9GAST</name>
<reference evidence="2" key="1">
    <citation type="journal article" date="2023" name="G3 (Bethesda)">
        <title>A reference genome for the long-term kleptoplast-retaining sea slug Elysia crispata morphotype clarki.</title>
        <authorList>
            <person name="Eastman K.E."/>
            <person name="Pendleton A.L."/>
            <person name="Shaikh M.A."/>
            <person name="Suttiyut T."/>
            <person name="Ogas R."/>
            <person name="Tomko P."/>
            <person name="Gavelis G."/>
            <person name="Widhalm J.R."/>
            <person name="Wisecaver J.H."/>
        </authorList>
    </citation>
    <scope>NUCLEOTIDE SEQUENCE</scope>
    <source>
        <strain evidence="2">ECLA1</strain>
    </source>
</reference>
<dbReference type="Proteomes" id="UP001283361">
    <property type="component" value="Unassembled WGS sequence"/>
</dbReference>
<feature type="region of interest" description="Disordered" evidence="1">
    <location>
        <begin position="1"/>
        <end position="40"/>
    </location>
</feature>
<evidence type="ECO:0000313" key="3">
    <source>
        <dbReference type="Proteomes" id="UP001283361"/>
    </source>
</evidence>
<protein>
    <submittedName>
        <fullName evidence="2">Uncharacterized protein</fullName>
    </submittedName>
</protein>
<keyword evidence="3" id="KW-1185">Reference proteome</keyword>
<comment type="caution">
    <text evidence="2">The sequence shown here is derived from an EMBL/GenBank/DDBJ whole genome shotgun (WGS) entry which is preliminary data.</text>
</comment>
<proteinExistence type="predicted"/>
<sequence length="81" mass="8731">MDLSKPVEIHKHTGEMTSSPLVAPMAPKSGDEHKNGNIQSWESSCSATAGIQLTAPMPLDLRVYTVVLSITTTQIITPIAW</sequence>
<dbReference type="EMBL" id="JAWDGP010000077">
    <property type="protein sequence ID" value="KAK3803934.1"/>
    <property type="molecule type" value="Genomic_DNA"/>
</dbReference>
<organism evidence="2 3">
    <name type="scientific">Elysia crispata</name>
    <name type="common">lettuce slug</name>
    <dbReference type="NCBI Taxonomy" id="231223"/>
    <lineage>
        <taxon>Eukaryota</taxon>
        <taxon>Metazoa</taxon>
        <taxon>Spiralia</taxon>
        <taxon>Lophotrochozoa</taxon>
        <taxon>Mollusca</taxon>
        <taxon>Gastropoda</taxon>
        <taxon>Heterobranchia</taxon>
        <taxon>Euthyneura</taxon>
        <taxon>Panpulmonata</taxon>
        <taxon>Sacoglossa</taxon>
        <taxon>Placobranchoidea</taxon>
        <taxon>Plakobranchidae</taxon>
        <taxon>Elysia</taxon>
    </lineage>
</organism>
<evidence type="ECO:0000313" key="2">
    <source>
        <dbReference type="EMBL" id="KAK3803934.1"/>
    </source>
</evidence>
<gene>
    <name evidence="2" type="ORF">RRG08_059798</name>
</gene>
<dbReference type="AlphaFoldDB" id="A0AAE1BCU1"/>